<feature type="region of interest" description="Disordered" evidence="4">
    <location>
        <begin position="1"/>
        <end position="25"/>
    </location>
</feature>
<accession>A0AAF3EU58</accession>
<evidence type="ECO:0008006" key="7">
    <source>
        <dbReference type="Google" id="ProtNLM"/>
    </source>
</evidence>
<keyword evidence="1" id="KW-0349">Heme</keyword>
<dbReference type="PANTHER" id="PTHR46458:SF17">
    <property type="entry name" value="GLOBIN FAMILY PROFILE DOMAIN-CONTAINING PROTEIN"/>
    <property type="match status" value="1"/>
</dbReference>
<organism evidence="5 6">
    <name type="scientific">Mesorhabditis belari</name>
    <dbReference type="NCBI Taxonomy" id="2138241"/>
    <lineage>
        <taxon>Eukaryota</taxon>
        <taxon>Metazoa</taxon>
        <taxon>Ecdysozoa</taxon>
        <taxon>Nematoda</taxon>
        <taxon>Chromadorea</taxon>
        <taxon>Rhabditida</taxon>
        <taxon>Rhabditina</taxon>
        <taxon>Rhabditomorpha</taxon>
        <taxon>Rhabditoidea</taxon>
        <taxon>Rhabditidae</taxon>
        <taxon>Mesorhabditinae</taxon>
        <taxon>Mesorhabditis</taxon>
    </lineage>
</organism>
<dbReference type="PANTHER" id="PTHR46458">
    <property type="entry name" value="BLR2807 PROTEIN"/>
    <property type="match status" value="1"/>
</dbReference>
<dbReference type="Proteomes" id="UP000887575">
    <property type="component" value="Unassembled WGS sequence"/>
</dbReference>
<evidence type="ECO:0000313" key="5">
    <source>
        <dbReference type="Proteomes" id="UP000887575"/>
    </source>
</evidence>
<dbReference type="Gene3D" id="1.10.490.10">
    <property type="entry name" value="Globins"/>
    <property type="match status" value="1"/>
</dbReference>
<evidence type="ECO:0000256" key="1">
    <source>
        <dbReference type="ARBA" id="ARBA00022617"/>
    </source>
</evidence>
<dbReference type="InterPro" id="IPR012292">
    <property type="entry name" value="Globin/Proto"/>
</dbReference>
<keyword evidence="2" id="KW-0479">Metal-binding</keyword>
<evidence type="ECO:0000256" key="2">
    <source>
        <dbReference type="ARBA" id="ARBA00022723"/>
    </source>
</evidence>
<evidence type="ECO:0000256" key="4">
    <source>
        <dbReference type="SAM" id="MobiDB-lite"/>
    </source>
</evidence>
<feature type="compositionally biased region" description="Basic and acidic residues" evidence="4">
    <location>
        <begin position="30"/>
        <end position="40"/>
    </location>
</feature>
<dbReference type="GO" id="GO:0046872">
    <property type="term" value="F:metal ion binding"/>
    <property type="evidence" value="ECO:0007669"/>
    <property type="project" value="UniProtKB-KW"/>
</dbReference>
<dbReference type="WBParaSite" id="MBELARI_LOCUS17706">
    <property type="protein sequence ID" value="MBELARI_LOCUS17706"/>
    <property type="gene ID" value="MBELARI_LOCUS17706"/>
</dbReference>
<dbReference type="CDD" id="cd01040">
    <property type="entry name" value="Mb-like"/>
    <property type="match status" value="1"/>
</dbReference>
<dbReference type="GO" id="GO:0019825">
    <property type="term" value="F:oxygen binding"/>
    <property type="evidence" value="ECO:0007669"/>
    <property type="project" value="InterPro"/>
</dbReference>
<keyword evidence="5" id="KW-1185">Reference proteome</keyword>
<reference evidence="6" key="1">
    <citation type="submission" date="2024-02" db="UniProtKB">
        <authorList>
            <consortium name="WormBaseParasite"/>
        </authorList>
    </citation>
    <scope>IDENTIFICATION</scope>
</reference>
<feature type="region of interest" description="Disordered" evidence="4">
    <location>
        <begin position="30"/>
        <end position="49"/>
    </location>
</feature>
<name>A0AAF3EU58_9BILA</name>
<evidence type="ECO:0000256" key="3">
    <source>
        <dbReference type="ARBA" id="ARBA00023004"/>
    </source>
</evidence>
<dbReference type="GO" id="GO:0020037">
    <property type="term" value="F:heme binding"/>
    <property type="evidence" value="ECO:0007669"/>
    <property type="project" value="InterPro"/>
</dbReference>
<keyword evidence="3" id="KW-0408">Iron</keyword>
<protein>
    <recommendedName>
        <fullName evidence="7">Globin family profile domain-containing protein</fullName>
    </recommendedName>
</protein>
<dbReference type="AlphaFoldDB" id="A0AAF3EU58"/>
<dbReference type="SUPFAM" id="SSF46458">
    <property type="entry name" value="Globin-like"/>
    <property type="match status" value="1"/>
</dbReference>
<proteinExistence type="predicted"/>
<evidence type="ECO:0000313" key="6">
    <source>
        <dbReference type="WBParaSite" id="MBELARI_LOCUS17706"/>
    </source>
</evidence>
<sequence>MSDLLLAPRPSRSLSPSPRGLSPASLVRCASDRDPQKEQQRGGSLTIGKTNQIPLCPQLSPSQVYIVRKAWKHINTKGLVGVFRRCFQRAESCCTIIAQTFTLCGSASGSGSQIYTGSPHHSTSPISPNSRNENSIVQEISPNRRTSDAGTASIVCVRTLSEHSIFMVHLFQRVLSGDQTIVEYLRRIGARHVALQSETAFGSRQLEKFGEILVDVFLKLDGIRESKECSRAWRQLISSFVDCLRDGFEEEARQNRRKNSFNAHSRYFDDIERRHSTPARRGSLRIDVQAATRKVSNYI</sequence>
<dbReference type="InterPro" id="IPR009050">
    <property type="entry name" value="Globin-like_sf"/>
</dbReference>
<dbReference type="InterPro" id="IPR044399">
    <property type="entry name" value="Mb-like_M"/>
</dbReference>
<dbReference type="InterPro" id="IPR050532">
    <property type="entry name" value="Globin-like_OT"/>
</dbReference>